<keyword evidence="8" id="KW-0067">ATP-binding</keyword>
<dbReference type="GO" id="GO:0051607">
    <property type="term" value="P:defense response to virus"/>
    <property type="evidence" value="ECO:0007669"/>
    <property type="project" value="UniProtKB-KW"/>
</dbReference>
<dbReference type="GO" id="GO:0005524">
    <property type="term" value="F:ATP binding"/>
    <property type="evidence" value="ECO:0007669"/>
    <property type="project" value="UniProtKB-KW"/>
</dbReference>
<dbReference type="Pfam" id="PF22590">
    <property type="entry name" value="Cas3-like_C_2"/>
    <property type="match status" value="1"/>
</dbReference>
<dbReference type="GO" id="GO:0016787">
    <property type="term" value="F:hydrolase activity"/>
    <property type="evidence" value="ECO:0007669"/>
    <property type="project" value="UniProtKB-KW"/>
</dbReference>
<dbReference type="InterPro" id="IPR006483">
    <property type="entry name" value="CRISPR-assoc_Cas3_HD"/>
</dbReference>
<evidence type="ECO:0000256" key="3">
    <source>
        <dbReference type="ARBA" id="ARBA00022722"/>
    </source>
</evidence>
<keyword evidence="9" id="KW-0051">Antiviral defense</keyword>
<dbReference type="InterPro" id="IPR038257">
    <property type="entry name" value="CRISPR-assoc_Cas3_HD_sf"/>
</dbReference>
<dbReference type="GO" id="GO:0004518">
    <property type="term" value="F:nuclease activity"/>
    <property type="evidence" value="ECO:0007669"/>
    <property type="project" value="UniProtKB-KW"/>
</dbReference>
<dbReference type="PANTHER" id="PTHR47959">
    <property type="entry name" value="ATP-DEPENDENT RNA HELICASE RHLE-RELATED"/>
    <property type="match status" value="1"/>
</dbReference>
<evidence type="ECO:0000313" key="14">
    <source>
        <dbReference type="Proteomes" id="UP000886632"/>
    </source>
</evidence>
<evidence type="ECO:0000256" key="4">
    <source>
        <dbReference type="ARBA" id="ARBA00022723"/>
    </source>
</evidence>
<evidence type="ECO:0000256" key="6">
    <source>
        <dbReference type="ARBA" id="ARBA00022801"/>
    </source>
</evidence>
<evidence type="ECO:0000259" key="11">
    <source>
        <dbReference type="PROSITE" id="PS51194"/>
    </source>
</evidence>
<dbReference type="GO" id="GO:0046872">
    <property type="term" value="F:metal ion binding"/>
    <property type="evidence" value="ECO:0007669"/>
    <property type="project" value="UniProtKB-KW"/>
</dbReference>
<name>A0A9D7T8K0_9MICO</name>
<protein>
    <submittedName>
        <fullName evidence="13">CRISPR-associated helicase Cas3</fullName>
    </submittedName>
</protein>
<dbReference type="SMART" id="SM00490">
    <property type="entry name" value="HELICc"/>
    <property type="match status" value="1"/>
</dbReference>
<evidence type="ECO:0000259" key="12">
    <source>
        <dbReference type="PROSITE" id="PS51643"/>
    </source>
</evidence>
<dbReference type="Gene3D" id="3.40.50.300">
    <property type="entry name" value="P-loop containing nucleotide triphosphate hydrolases"/>
    <property type="match status" value="2"/>
</dbReference>
<evidence type="ECO:0000256" key="7">
    <source>
        <dbReference type="ARBA" id="ARBA00022806"/>
    </source>
</evidence>
<organism evidence="13 14">
    <name type="scientific">Candidatus Phosphoribacter hodrii</name>
    <dbReference type="NCBI Taxonomy" id="2953743"/>
    <lineage>
        <taxon>Bacteria</taxon>
        <taxon>Bacillati</taxon>
        <taxon>Actinomycetota</taxon>
        <taxon>Actinomycetes</taxon>
        <taxon>Micrococcales</taxon>
        <taxon>Dermatophilaceae</taxon>
        <taxon>Candidatus Phosphoribacter</taxon>
    </lineage>
</organism>
<dbReference type="Pfam" id="PF18019">
    <property type="entry name" value="Cas3_HD"/>
    <property type="match status" value="1"/>
</dbReference>
<proteinExistence type="inferred from homology"/>
<dbReference type="SMART" id="SM00487">
    <property type="entry name" value="DEXDc"/>
    <property type="match status" value="1"/>
</dbReference>
<dbReference type="InterPro" id="IPR006474">
    <property type="entry name" value="Helicase_Cas3_CRISPR-ass_core"/>
</dbReference>
<dbReference type="PANTHER" id="PTHR47959:SF16">
    <property type="entry name" value="CRISPR-ASSOCIATED NUCLEASE_HELICASE CAS3-RELATED"/>
    <property type="match status" value="1"/>
</dbReference>
<feature type="domain" description="HD Cas3-type" evidence="12">
    <location>
        <begin position="595"/>
        <end position="787"/>
    </location>
</feature>
<comment type="similarity">
    <text evidence="2">In the central section; belongs to the CRISPR-associated helicase Cas3 family.</text>
</comment>
<keyword evidence="7" id="KW-0347">Helicase</keyword>
<evidence type="ECO:0000313" key="13">
    <source>
        <dbReference type="EMBL" id="MBL0002889.1"/>
    </source>
</evidence>
<dbReference type="InterPro" id="IPR027417">
    <property type="entry name" value="P-loop_NTPase"/>
</dbReference>
<dbReference type="InterPro" id="IPR014001">
    <property type="entry name" value="Helicase_ATP-bd"/>
</dbReference>
<dbReference type="SUPFAM" id="SSF109604">
    <property type="entry name" value="HD-domain/PDEase-like"/>
    <property type="match status" value="1"/>
</dbReference>
<dbReference type="InterPro" id="IPR001650">
    <property type="entry name" value="Helicase_C-like"/>
</dbReference>
<sequence>MTEQGVVMAQSFDDLFNRATGDLGQRPYAYQRRIAVEGFPDLIRVPTGSGKTLAAFLPWLYRSLAHPDQAVRATTPRRLVLVLPTRALTDQTERRVRECLANLGLVDDIRVHTMMGGRLDRASLKEWRMGLHQRTAIICTLDMLVSRALMRGYGVPRASYSLDFALVTNGAQIVVDEIQLVPQGTATLRQISAFQQRYGTAEPFGLTVMSATVDERILNTVDRPFDAASAHVVSLAQEDRVGPLRQRLMATRTVRRLPEVATPRAFAAAVAERHVPGSLTLVVVNTVDRGVELYRELVKVAADVDLLLIHSRFRGFERAQHMARLEALANPSGPGGIVVTTQAIEAGVDIDARTLITEAAPWSSIVQRAGRCNRVGEYAVGQAVLWWTPPLKPEPYAKEDVEPTVELLDRLEGKALSSEDLGREGADLPRPDLRLRFLRRRDFDQLFDTTPDLSGSDIDIQPYIRAELDLDIQLAWVPDGWVEVEDGRGRAKRPPEAFRCPVSPSKVRDFLKKDGVSAWVLVPSADAWLPAVSQKLKPQDLVLVAAGSGGYDADLGFQPNSRQPVDVSALAAAMALTQDAPEGGAAAEEPGSISSQGAWLALSEHLTDVREQARSLVSVLDPTGIDGELRRVVMAAAYLHDVGKAHPDWQQALLAANPGDLPLTADIWAKSPGNRPLRVVREEAQRGVRKREGFRHELVSVFMLATPAAAEILDRLDVAPRWRPLVRYLVAAHHGYVRVTARDNRWDGRDGRSVFGCFDGEETPALRLAEGGVGVVAGRFVLVCHRP</sequence>
<reference evidence="13" key="1">
    <citation type="submission" date="2020-10" db="EMBL/GenBank/DDBJ databases">
        <title>Connecting structure to function with the recovery of over 1000 high-quality activated sludge metagenome-assembled genomes encoding full-length rRNA genes using long-read sequencing.</title>
        <authorList>
            <person name="Singleton C.M."/>
            <person name="Petriglieri F."/>
            <person name="Kristensen J.M."/>
            <person name="Kirkegaard R.H."/>
            <person name="Michaelsen T.Y."/>
            <person name="Andersen M.H."/>
            <person name="Karst S.M."/>
            <person name="Dueholm M.S."/>
            <person name="Nielsen P.H."/>
            <person name="Albertsen M."/>
        </authorList>
    </citation>
    <scope>NUCLEOTIDE SEQUENCE</scope>
    <source>
        <strain evidence="13">Ribe_18-Q3-R11-54_MAXAC.001</strain>
    </source>
</reference>
<keyword evidence="6" id="KW-0378">Hydrolase</keyword>
<evidence type="ECO:0000256" key="2">
    <source>
        <dbReference type="ARBA" id="ARBA00009046"/>
    </source>
</evidence>
<evidence type="ECO:0000256" key="5">
    <source>
        <dbReference type="ARBA" id="ARBA00022741"/>
    </source>
</evidence>
<dbReference type="PROSITE" id="PS51643">
    <property type="entry name" value="HD_CAS3"/>
    <property type="match status" value="1"/>
</dbReference>
<dbReference type="InterPro" id="IPR050079">
    <property type="entry name" value="DEAD_box_RNA_helicase"/>
</dbReference>
<dbReference type="AlphaFoldDB" id="A0A9D7T8K0"/>
<dbReference type="GO" id="GO:0005829">
    <property type="term" value="C:cytosol"/>
    <property type="evidence" value="ECO:0007669"/>
    <property type="project" value="TreeGrafter"/>
</dbReference>
<dbReference type="NCBIfam" id="TIGR01587">
    <property type="entry name" value="cas3_core"/>
    <property type="match status" value="1"/>
</dbReference>
<evidence type="ECO:0000256" key="1">
    <source>
        <dbReference type="ARBA" id="ARBA00006847"/>
    </source>
</evidence>
<feature type="domain" description="Helicase C-terminal" evidence="11">
    <location>
        <begin position="262"/>
        <end position="434"/>
    </location>
</feature>
<dbReference type="PROSITE" id="PS51194">
    <property type="entry name" value="HELICASE_CTER"/>
    <property type="match status" value="1"/>
</dbReference>
<keyword evidence="4" id="KW-0479">Metal-binding</keyword>
<keyword evidence="5" id="KW-0547">Nucleotide-binding</keyword>
<dbReference type="Pfam" id="PF00270">
    <property type="entry name" value="DEAD"/>
    <property type="match status" value="1"/>
</dbReference>
<dbReference type="NCBIfam" id="TIGR01596">
    <property type="entry name" value="cas3_HD"/>
    <property type="match status" value="1"/>
</dbReference>
<dbReference type="InterPro" id="IPR054712">
    <property type="entry name" value="Cas3-like_dom"/>
</dbReference>
<dbReference type="GO" id="GO:0003676">
    <property type="term" value="F:nucleic acid binding"/>
    <property type="evidence" value="ECO:0007669"/>
    <property type="project" value="InterPro"/>
</dbReference>
<evidence type="ECO:0000256" key="9">
    <source>
        <dbReference type="ARBA" id="ARBA00023118"/>
    </source>
</evidence>
<dbReference type="Proteomes" id="UP000886632">
    <property type="component" value="Unassembled WGS sequence"/>
</dbReference>
<dbReference type="SUPFAM" id="SSF52540">
    <property type="entry name" value="P-loop containing nucleoside triphosphate hydrolases"/>
    <property type="match status" value="1"/>
</dbReference>
<keyword evidence="3" id="KW-0540">Nuclease</keyword>
<comment type="similarity">
    <text evidence="1">In the N-terminal section; belongs to the CRISPR-associated nuclease Cas3-HD family.</text>
</comment>
<dbReference type="EMBL" id="JADKGK010000005">
    <property type="protein sequence ID" value="MBL0002889.1"/>
    <property type="molecule type" value="Genomic_DNA"/>
</dbReference>
<dbReference type="InterPro" id="IPR011545">
    <property type="entry name" value="DEAD/DEAH_box_helicase_dom"/>
</dbReference>
<gene>
    <name evidence="13" type="primary">cas3</name>
    <name evidence="13" type="ORF">IPP00_02465</name>
</gene>
<dbReference type="GO" id="GO:0003724">
    <property type="term" value="F:RNA helicase activity"/>
    <property type="evidence" value="ECO:0007669"/>
    <property type="project" value="TreeGrafter"/>
</dbReference>
<evidence type="ECO:0000256" key="10">
    <source>
        <dbReference type="ARBA" id="ARBA00038437"/>
    </source>
</evidence>
<accession>A0A9D7T8K0</accession>
<comment type="similarity">
    <text evidence="10">Belongs to the DEAD box helicase family.</text>
</comment>
<comment type="caution">
    <text evidence="13">The sequence shown here is derived from an EMBL/GenBank/DDBJ whole genome shotgun (WGS) entry which is preliminary data.</text>
</comment>
<evidence type="ECO:0000256" key="8">
    <source>
        <dbReference type="ARBA" id="ARBA00022840"/>
    </source>
</evidence>
<dbReference type="Gene3D" id="1.10.3210.30">
    <property type="match status" value="1"/>
</dbReference>